<dbReference type="SUPFAM" id="SSF56024">
    <property type="entry name" value="Phospholipase D/nuclease"/>
    <property type="match status" value="2"/>
</dbReference>
<dbReference type="GO" id="GO:0032049">
    <property type="term" value="P:cardiolipin biosynthetic process"/>
    <property type="evidence" value="ECO:0007669"/>
    <property type="project" value="UniProtKB-ARBA"/>
</dbReference>
<proteinExistence type="predicted"/>
<protein>
    <submittedName>
        <fullName evidence="2">Putative phospholipase D family protein</fullName>
    </submittedName>
</protein>
<sequence length="415" mass="46145">MIRCWPVLILFATFLGCAYPNHPHDLRLRSVPDGPEGLSQAFFQSTGVALEPGHRVERVNNGRIFDAIEEEVRAARSSIHILSYIWRPGEPSDRLIRALSERQPGVECRVLVDAMGSINFEAVAPRLAAVGCETRVFRSVQGAIASLQLTRMLSRMHRKLVVRDGEVGITGGWGIWKSWEGDARNADEWRDSNVRVWGPAVRQLQQAFAENWQEAGGSFLPEACFPALSPAGEARAGFVASTGELYLSDGKRMTMVAIAAARHRLWIANAYFIPPQDISDLLILKAKEGVDVRVLVPGRHHDVKVVHEGQRGSYARLLAAGVRIWEYELSMMHSKTIVVDDRLSVIGSTNMDPLSLDVVEEGSLVVEDLALAGELAQDFEHDLGHAREIHASGWLRRGLLQRLAEQFPRLIGRYL</sequence>
<dbReference type="EMBL" id="JMCB01000006">
    <property type="protein sequence ID" value="KFE68463.1"/>
    <property type="molecule type" value="Genomic_DNA"/>
</dbReference>
<evidence type="ECO:0000259" key="1">
    <source>
        <dbReference type="PROSITE" id="PS50035"/>
    </source>
</evidence>
<reference evidence="2 3" key="1">
    <citation type="submission" date="2014-04" db="EMBL/GenBank/DDBJ databases">
        <title>Genome assembly of Hyalangium minutum DSM 14724.</title>
        <authorList>
            <person name="Sharma G."/>
            <person name="Subramanian S."/>
        </authorList>
    </citation>
    <scope>NUCLEOTIDE SEQUENCE [LARGE SCALE GENOMIC DNA]</scope>
    <source>
        <strain evidence="2 3">DSM 14724</strain>
    </source>
</reference>
<name>A0A085WLA0_9BACT</name>
<dbReference type="Proteomes" id="UP000028725">
    <property type="component" value="Unassembled WGS sequence"/>
</dbReference>
<organism evidence="2 3">
    <name type="scientific">Hyalangium minutum</name>
    <dbReference type="NCBI Taxonomy" id="394096"/>
    <lineage>
        <taxon>Bacteria</taxon>
        <taxon>Pseudomonadati</taxon>
        <taxon>Myxococcota</taxon>
        <taxon>Myxococcia</taxon>
        <taxon>Myxococcales</taxon>
        <taxon>Cystobacterineae</taxon>
        <taxon>Archangiaceae</taxon>
        <taxon>Hyalangium</taxon>
    </lineage>
</organism>
<dbReference type="SMART" id="SM00155">
    <property type="entry name" value="PLDc"/>
    <property type="match status" value="2"/>
</dbReference>
<feature type="domain" description="PLD phosphodiesterase" evidence="1">
    <location>
        <begin position="328"/>
        <end position="355"/>
    </location>
</feature>
<dbReference type="STRING" id="394096.DB31_7700"/>
<dbReference type="PROSITE" id="PS50035">
    <property type="entry name" value="PLD"/>
    <property type="match status" value="1"/>
</dbReference>
<dbReference type="Gene3D" id="3.30.870.10">
    <property type="entry name" value="Endonuclease Chain A"/>
    <property type="match status" value="2"/>
</dbReference>
<evidence type="ECO:0000313" key="3">
    <source>
        <dbReference type="Proteomes" id="UP000028725"/>
    </source>
</evidence>
<dbReference type="CDD" id="cd09159">
    <property type="entry name" value="PLDc_ybhO_like_2"/>
    <property type="match status" value="1"/>
</dbReference>
<dbReference type="InterPro" id="IPR025202">
    <property type="entry name" value="PLD-like_dom"/>
</dbReference>
<comment type="caution">
    <text evidence="2">The sequence shown here is derived from an EMBL/GenBank/DDBJ whole genome shotgun (WGS) entry which is preliminary data.</text>
</comment>
<dbReference type="AlphaFoldDB" id="A0A085WLA0"/>
<dbReference type="CDD" id="cd09110">
    <property type="entry name" value="PLDc_CLS_1"/>
    <property type="match status" value="1"/>
</dbReference>
<dbReference type="PANTHER" id="PTHR21248">
    <property type="entry name" value="CARDIOLIPIN SYNTHASE"/>
    <property type="match status" value="1"/>
</dbReference>
<evidence type="ECO:0000313" key="2">
    <source>
        <dbReference type="EMBL" id="KFE68463.1"/>
    </source>
</evidence>
<dbReference type="RefSeq" id="WP_052420067.1">
    <property type="nucleotide sequence ID" value="NZ_JMCB01000006.1"/>
</dbReference>
<gene>
    <name evidence="2" type="ORF">DB31_7700</name>
</gene>
<dbReference type="OrthoDB" id="9762009at2"/>
<dbReference type="GO" id="GO:0016020">
    <property type="term" value="C:membrane"/>
    <property type="evidence" value="ECO:0007669"/>
    <property type="project" value="TreeGrafter"/>
</dbReference>
<dbReference type="PANTHER" id="PTHR21248:SF22">
    <property type="entry name" value="PHOSPHOLIPASE D"/>
    <property type="match status" value="1"/>
</dbReference>
<dbReference type="Pfam" id="PF13091">
    <property type="entry name" value="PLDc_2"/>
    <property type="match status" value="2"/>
</dbReference>
<accession>A0A085WLA0</accession>
<dbReference type="InterPro" id="IPR001736">
    <property type="entry name" value="PLipase_D/transphosphatidylase"/>
</dbReference>
<dbReference type="PROSITE" id="PS51257">
    <property type="entry name" value="PROKAR_LIPOPROTEIN"/>
    <property type="match status" value="1"/>
</dbReference>
<keyword evidence="3" id="KW-1185">Reference proteome</keyword>
<dbReference type="PATRIC" id="fig|394096.3.peg.3741"/>
<dbReference type="GO" id="GO:0008808">
    <property type="term" value="F:cardiolipin synthase activity"/>
    <property type="evidence" value="ECO:0007669"/>
    <property type="project" value="TreeGrafter"/>
</dbReference>